<comment type="caution">
    <text evidence="2">The sequence shown here is derived from an EMBL/GenBank/DDBJ whole genome shotgun (WGS) entry which is preliminary data.</text>
</comment>
<proteinExistence type="predicted"/>
<evidence type="ECO:0000256" key="1">
    <source>
        <dbReference type="SAM" id="MobiDB-lite"/>
    </source>
</evidence>
<gene>
    <name evidence="2" type="ORF">PARMNEM_LOCUS14544</name>
</gene>
<sequence length="424" mass="48233">MASYTVKCNNCNIVISELLAFIQNKADVMDEESIIRLCTSSFSSEEVVQAKNLLFESITTTSRKITRKKEGKMQRDIEDIISVIKRTDPEKMPIFVAKDLQKLPPFTFDHVDATRLLKDIISLKNDMKIIKEKYVTLEMLEERVPFLEKNQNIDKRRRGYLLNNSLNVDSGPIGLTHIHSESTTATSEVNELARSDKDLPVLFSRDIPVSLAPVSVHRCEESSPVSSGAQLEARTVVATNVANCANTATSALTHSEPTPISGNGANKKDVTAMSSGRKRFSDVVREGGQWKPEAPKDEWILLQRRRLRNRFMAKKGKADLEVDCGFKAADVKIPFYIYNVDKNACVDDISKYIMSKTSVEVALERVNMRQKKEYEAYKFLIPKHKLSVFMDENIWPQGVSFRRFVTFNKRNDKNDNAPRRDSER</sequence>
<reference evidence="2 3" key="1">
    <citation type="submission" date="2023-11" db="EMBL/GenBank/DDBJ databases">
        <authorList>
            <person name="Hedman E."/>
            <person name="Englund M."/>
            <person name="Stromberg M."/>
            <person name="Nyberg Akerstrom W."/>
            <person name="Nylinder S."/>
            <person name="Jareborg N."/>
            <person name="Kallberg Y."/>
            <person name="Kronander E."/>
        </authorList>
    </citation>
    <scope>NUCLEOTIDE SEQUENCE [LARGE SCALE GENOMIC DNA]</scope>
</reference>
<feature type="region of interest" description="Disordered" evidence="1">
    <location>
        <begin position="253"/>
        <end position="272"/>
    </location>
</feature>
<dbReference type="EMBL" id="CAVLGL010000091">
    <property type="protein sequence ID" value="CAK1594993.1"/>
    <property type="molecule type" value="Genomic_DNA"/>
</dbReference>
<accession>A0AAV1LJ37</accession>
<keyword evidence="3" id="KW-1185">Reference proteome</keyword>
<evidence type="ECO:0000313" key="2">
    <source>
        <dbReference type="EMBL" id="CAK1594993.1"/>
    </source>
</evidence>
<name>A0AAV1LJ37_9NEOP</name>
<protein>
    <recommendedName>
        <fullName evidence="4">Mutant cadherin</fullName>
    </recommendedName>
</protein>
<dbReference type="Proteomes" id="UP001314205">
    <property type="component" value="Unassembled WGS sequence"/>
</dbReference>
<evidence type="ECO:0000313" key="3">
    <source>
        <dbReference type="Proteomes" id="UP001314205"/>
    </source>
</evidence>
<feature type="compositionally biased region" description="Polar residues" evidence="1">
    <location>
        <begin position="253"/>
        <end position="264"/>
    </location>
</feature>
<evidence type="ECO:0008006" key="4">
    <source>
        <dbReference type="Google" id="ProtNLM"/>
    </source>
</evidence>
<organism evidence="2 3">
    <name type="scientific">Parnassius mnemosyne</name>
    <name type="common">clouded apollo</name>
    <dbReference type="NCBI Taxonomy" id="213953"/>
    <lineage>
        <taxon>Eukaryota</taxon>
        <taxon>Metazoa</taxon>
        <taxon>Ecdysozoa</taxon>
        <taxon>Arthropoda</taxon>
        <taxon>Hexapoda</taxon>
        <taxon>Insecta</taxon>
        <taxon>Pterygota</taxon>
        <taxon>Neoptera</taxon>
        <taxon>Endopterygota</taxon>
        <taxon>Lepidoptera</taxon>
        <taxon>Glossata</taxon>
        <taxon>Ditrysia</taxon>
        <taxon>Papilionoidea</taxon>
        <taxon>Papilionidae</taxon>
        <taxon>Parnassiinae</taxon>
        <taxon>Parnassini</taxon>
        <taxon>Parnassius</taxon>
        <taxon>Driopa</taxon>
    </lineage>
</organism>
<dbReference type="AlphaFoldDB" id="A0AAV1LJ37"/>